<feature type="transmembrane region" description="Helical" evidence="1">
    <location>
        <begin position="12"/>
        <end position="31"/>
    </location>
</feature>
<evidence type="ECO:0000313" key="2">
    <source>
        <dbReference type="EMBL" id="MDR7133983.1"/>
    </source>
</evidence>
<comment type="caution">
    <text evidence="2">The sequence shown here is derived from an EMBL/GenBank/DDBJ whole genome shotgun (WGS) entry which is preliminary data.</text>
</comment>
<keyword evidence="1" id="KW-0812">Transmembrane</keyword>
<accession>A0ABU1W8R0</accession>
<protein>
    <submittedName>
        <fullName evidence="2">Membrane protein</fullName>
    </submittedName>
</protein>
<sequence>MTRILSRHDSHLGVLAATCSILAVIGFGVALDGYSHVVHPLALLGARGVPGATAFNLLGFVAPGLLAAAVALRMRTRLPKQGGWAGGIGAALLLLSALAFAAQGLLPLDPHDLDGPVSQWHATCWTLWWIAFLPGTALLALGLRRSDGWRGLARLAAVAAVGGLVLTVVSGVLVPGPIAQRLLLALWWCVIVVASRSR</sequence>
<organism evidence="2 3">
    <name type="scientific">Lysobacter niastensis</name>
    <dbReference type="NCBI Taxonomy" id="380629"/>
    <lineage>
        <taxon>Bacteria</taxon>
        <taxon>Pseudomonadati</taxon>
        <taxon>Pseudomonadota</taxon>
        <taxon>Gammaproteobacteria</taxon>
        <taxon>Lysobacterales</taxon>
        <taxon>Lysobacteraceae</taxon>
        <taxon>Lysobacter</taxon>
    </lineage>
</organism>
<gene>
    <name evidence="2" type="ORF">J2X06_001167</name>
</gene>
<name>A0ABU1W8R0_9GAMM</name>
<feature type="transmembrane region" description="Helical" evidence="1">
    <location>
        <begin position="178"/>
        <end position="195"/>
    </location>
</feature>
<dbReference type="Proteomes" id="UP001251524">
    <property type="component" value="Unassembled WGS sequence"/>
</dbReference>
<feature type="transmembrane region" description="Helical" evidence="1">
    <location>
        <begin position="126"/>
        <end position="143"/>
    </location>
</feature>
<proteinExistence type="predicted"/>
<evidence type="ECO:0000313" key="3">
    <source>
        <dbReference type="Proteomes" id="UP001251524"/>
    </source>
</evidence>
<feature type="transmembrane region" description="Helical" evidence="1">
    <location>
        <begin position="84"/>
        <end position="106"/>
    </location>
</feature>
<keyword evidence="1" id="KW-1133">Transmembrane helix</keyword>
<dbReference type="EMBL" id="JAVDVY010000001">
    <property type="protein sequence ID" value="MDR7133983.1"/>
    <property type="molecule type" value="Genomic_DNA"/>
</dbReference>
<feature type="transmembrane region" description="Helical" evidence="1">
    <location>
        <begin position="155"/>
        <end position="172"/>
    </location>
</feature>
<dbReference type="Pfam" id="PF06197">
    <property type="entry name" value="DUF998"/>
    <property type="match status" value="1"/>
</dbReference>
<dbReference type="RefSeq" id="WP_310059535.1">
    <property type="nucleotide sequence ID" value="NZ_JAVDVY010000001.1"/>
</dbReference>
<reference evidence="2 3" key="1">
    <citation type="submission" date="2023-07" db="EMBL/GenBank/DDBJ databases">
        <title>Sorghum-associated microbial communities from plants grown in Nebraska, USA.</title>
        <authorList>
            <person name="Schachtman D."/>
        </authorList>
    </citation>
    <scope>NUCLEOTIDE SEQUENCE [LARGE SCALE GENOMIC DNA]</scope>
    <source>
        <strain evidence="2 3">BE198</strain>
    </source>
</reference>
<keyword evidence="3" id="KW-1185">Reference proteome</keyword>
<dbReference type="InterPro" id="IPR009339">
    <property type="entry name" value="DUF998"/>
</dbReference>
<keyword evidence="1" id="KW-0472">Membrane</keyword>
<feature type="transmembrane region" description="Helical" evidence="1">
    <location>
        <begin position="51"/>
        <end position="72"/>
    </location>
</feature>
<evidence type="ECO:0000256" key="1">
    <source>
        <dbReference type="SAM" id="Phobius"/>
    </source>
</evidence>